<dbReference type="EMBL" id="VNHS01000007">
    <property type="protein sequence ID" value="TYP73161.1"/>
    <property type="molecule type" value="Genomic_DNA"/>
</dbReference>
<dbReference type="InterPro" id="IPR039514">
    <property type="entry name" value="6GAL-like"/>
</dbReference>
<dbReference type="GO" id="GO:0004553">
    <property type="term" value="F:hydrolase activity, hydrolyzing O-glycosyl compounds"/>
    <property type="evidence" value="ECO:0007669"/>
    <property type="project" value="InterPro"/>
</dbReference>
<feature type="chain" id="PRO_5024303925" evidence="1">
    <location>
        <begin position="33"/>
        <end position="451"/>
    </location>
</feature>
<dbReference type="SUPFAM" id="SSF51445">
    <property type="entry name" value="(Trans)glycosidases"/>
    <property type="match status" value="1"/>
</dbReference>
<protein>
    <submittedName>
        <fullName evidence="3">Glucuronoarabinoxylan endo-1,4-beta-xylanase</fullName>
    </submittedName>
</protein>
<organism evidence="3 4">
    <name type="scientific">Paenibacillus methanolicus</name>
    <dbReference type="NCBI Taxonomy" id="582686"/>
    <lineage>
        <taxon>Bacteria</taxon>
        <taxon>Bacillati</taxon>
        <taxon>Bacillota</taxon>
        <taxon>Bacilli</taxon>
        <taxon>Bacillales</taxon>
        <taxon>Paenibacillaceae</taxon>
        <taxon>Paenibacillus</taxon>
    </lineage>
</organism>
<evidence type="ECO:0000259" key="2">
    <source>
        <dbReference type="Pfam" id="PF14587"/>
    </source>
</evidence>
<dbReference type="InterPro" id="IPR013780">
    <property type="entry name" value="Glyco_hydro_b"/>
</dbReference>
<sequence>MSMKGWKRAATVGGLAMTLAAGGMNAPSASLAAGNTISVSKSTAYQTIWGFGAAANHPVQELRSNYSAATQSAILDVLFKTDESNAGLSIVRLEINPYTAAQDAVQTTFMPQDGVIDWNTDLHQRWFAGEAKNRGMNQFYAVPWSPPGWMKDNSSPNNGGHLKPTHYDTFANYLKTYVNQYRNAYGLNIKWVSVQNEPDLATPYASAQYTTAEMNTVAGKVADAIHSLGQGVLVGAPEGSNRTASNAYMQSFSQATRDKLDFVSVHDYSAYADVNHFGKPLIATEVSNFQSANDPSITDGLKWANMIAADLKRGERGWLYWWAVNPASSTTGEGLVNLGPNGTYTVNKRLYTMGQFSRYLRPDDTRILAASNNPDLVSIAGKNGTGRASVIVINNSASAQTATIDGLTFAHLAARRTSATENLAKLTDLTVTNGAVTVTLPGKSITSFTEY</sequence>
<feature type="domain" description="Endo-beta-1,6-galactanase-like" evidence="2">
    <location>
        <begin position="36"/>
        <end position="229"/>
    </location>
</feature>
<evidence type="ECO:0000313" key="4">
    <source>
        <dbReference type="Proteomes" id="UP000323257"/>
    </source>
</evidence>
<dbReference type="Gene3D" id="3.20.20.80">
    <property type="entry name" value="Glycosidases"/>
    <property type="match status" value="1"/>
</dbReference>
<evidence type="ECO:0000313" key="3">
    <source>
        <dbReference type="EMBL" id="TYP73161.1"/>
    </source>
</evidence>
<keyword evidence="3" id="KW-0119">Carbohydrate metabolism</keyword>
<evidence type="ECO:0000256" key="1">
    <source>
        <dbReference type="SAM" id="SignalP"/>
    </source>
</evidence>
<comment type="caution">
    <text evidence="3">The sequence shown here is derived from an EMBL/GenBank/DDBJ whole genome shotgun (WGS) entry which is preliminary data.</text>
</comment>
<dbReference type="InterPro" id="IPR039743">
    <property type="entry name" value="6GAL/EXGAL"/>
</dbReference>
<keyword evidence="4" id="KW-1185">Reference proteome</keyword>
<dbReference type="PANTHER" id="PTHR42767:SF1">
    <property type="entry name" value="ENDO-BETA-1,6-GALACTANASE-LIKE DOMAIN-CONTAINING PROTEIN"/>
    <property type="match status" value="1"/>
</dbReference>
<dbReference type="RefSeq" id="WP_246183455.1">
    <property type="nucleotide sequence ID" value="NZ_VNHS01000007.1"/>
</dbReference>
<keyword evidence="3" id="KW-0378">Hydrolase</keyword>
<keyword evidence="1" id="KW-0732">Signal</keyword>
<dbReference type="InterPro" id="IPR017853">
    <property type="entry name" value="GH"/>
</dbReference>
<dbReference type="AlphaFoldDB" id="A0A5S5C160"/>
<keyword evidence="3" id="KW-0624">Polysaccharide degradation</keyword>
<dbReference type="Gene3D" id="2.60.40.1180">
    <property type="entry name" value="Golgi alpha-mannosidase II"/>
    <property type="match status" value="1"/>
</dbReference>
<dbReference type="GO" id="GO:0045493">
    <property type="term" value="P:xylan catabolic process"/>
    <property type="evidence" value="ECO:0007669"/>
    <property type="project" value="UniProtKB-KW"/>
</dbReference>
<feature type="signal peptide" evidence="1">
    <location>
        <begin position="1"/>
        <end position="32"/>
    </location>
</feature>
<accession>A0A5S5C160</accession>
<keyword evidence="3" id="KW-0858">Xylan degradation</keyword>
<dbReference type="PANTHER" id="PTHR42767">
    <property type="entry name" value="ENDO-BETA-1,6-GALACTANASE"/>
    <property type="match status" value="1"/>
</dbReference>
<proteinExistence type="predicted"/>
<dbReference type="Pfam" id="PF14587">
    <property type="entry name" value="Glyco_hydr_30_2"/>
    <property type="match status" value="1"/>
</dbReference>
<keyword evidence="3" id="KW-0326">Glycosidase</keyword>
<dbReference type="Proteomes" id="UP000323257">
    <property type="component" value="Unassembled WGS sequence"/>
</dbReference>
<name>A0A5S5C160_9BACL</name>
<reference evidence="3 4" key="1">
    <citation type="submission" date="2019-07" db="EMBL/GenBank/DDBJ databases">
        <title>Genomic Encyclopedia of Type Strains, Phase III (KMG-III): the genomes of soil and plant-associated and newly described type strains.</title>
        <authorList>
            <person name="Whitman W."/>
        </authorList>
    </citation>
    <scope>NUCLEOTIDE SEQUENCE [LARGE SCALE GENOMIC DNA]</scope>
    <source>
        <strain evidence="3 4">BL24</strain>
    </source>
</reference>
<gene>
    <name evidence="3" type="ORF">BCM02_107145</name>
</gene>
<dbReference type="SUPFAM" id="SSF51011">
    <property type="entry name" value="Glycosyl hydrolase domain"/>
    <property type="match status" value="1"/>
</dbReference>